<feature type="compositionally biased region" description="Polar residues" evidence="1">
    <location>
        <begin position="167"/>
        <end position="180"/>
    </location>
</feature>
<protein>
    <submittedName>
        <fullName evidence="2">Uncharacterized protein</fullName>
    </submittedName>
</protein>
<proteinExistence type="predicted"/>
<sequence>MAFQAPCSIDLKMELGMASARLSLHESHNVRNNPTCAGKSSVLNAMRDFDFEWAGSSDFAPLPYDFEHAKPARQRDADSEKIPTTSASLLGEFSCPQPINQSSQTNTSLGSFSKSSTYFPLPLGIVASENTRTISPSQMSLDHRHFFDISYSSVSCESERRPGLTLQSSYSSMISPNDGSLPSRKHSIVSDKADSDSDTPSRFRVRKFQRPSVSEGSFLCLGFRDSAFSRKLVLE</sequence>
<evidence type="ECO:0000313" key="2">
    <source>
        <dbReference type="EMBL" id="KAF2191750.1"/>
    </source>
</evidence>
<feature type="region of interest" description="Disordered" evidence="1">
    <location>
        <begin position="167"/>
        <end position="203"/>
    </location>
</feature>
<gene>
    <name evidence="2" type="ORF">K469DRAFT_718771</name>
</gene>
<keyword evidence="3" id="KW-1185">Reference proteome</keyword>
<feature type="compositionally biased region" description="Basic and acidic residues" evidence="1">
    <location>
        <begin position="188"/>
        <end position="201"/>
    </location>
</feature>
<organism evidence="2 3">
    <name type="scientific">Zopfia rhizophila CBS 207.26</name>
    <dbReference type="NCBI Taxonomy" id="1314779"/>
    <lineage>
        <taxon>Eukaryota</taxon>
        <taxon>Fungi</taxon>
        <taxon>Dikarya</taxon>
        <taxon>Ascomycota</taxon>
        <taxon>Pezizomycotina</taxon>
        <taxon>Dothideomycetes</taxon>
        <taxon>Dothideomycetes incertae sedis</taxon>
        <taxon>Zopfiaceae</taxon>
        <taxon>Zopfia</taxon>
    </lineage>
</organism>
<evidence type="ECO:0000256" key="1">
    <source>
        <dbReference type="SAM" id="MobiDB-lite"/>
    </source>
</evidence>
<dbReference type="Proteomes" id="UP000800200">
    <property type="component" value="Unassembled WGS sequence"/>
</dbReference>
<dbReference type="AlphaFoldDB" id="A0A6A6ENU0"/>
<evidence type="ECO:0000313" key="3">
    <source>
        <dbReference type="Proteomes" id="UP000800200"/>
    </source>
</evidence>
<dbReference type="EMBL" id="ML994616">
    <property type="protein sequence ID" value="KAF2191750.1"/>
    <property type="molecule type" value="Genomic_DNA"/>
</dbReference>
<reference evidence="2" key="1">
    <citation type="journal article" date="2020" name="Stud. Mycol.">
        <title>101 Dothideomycetes genomes: a test case for predicting lifestyles and emergence of pathogens.</title>
        <authorList>
            <person name="Haridas S."/>
            <person name="Albert R."/>
            <person name="Binder M."/>
            <person name="Bloem J."/>
            <person name="Labutti K."/>
            <person name="Salamov A."/>
            <person name="Andreopoulos B."/>
            <person name="Baker S."/>
            <person name="Barry K."/>
            <person name="Bills G."/>
            <person name="Bluhm B."/>
            <person name="Cannon C."/>
            <person name="Castanera R."/>
            <person name="Culley D."/>
            <person name="Daum C."/>
            <person name="Ezra D."/>
            <person name="Gonzalez J."/>
            <person name="Henrissat B."/>
            <person name="Kuo A."/>
            <person name="Liang C."/>
            <person name="Lipzen A."/>
            <person name="Lutzoni F."/>
            <person name="Magnuson J."/>
            <person name="Mondo S."/>
            <person name="Nolan M."/>
            <person name="Ohm R."/>
            <person name="Pangilinan J."/>
            <person name="Park H.-J."/>
            <person name="Ramirez L."/>
            <person name="Alfaro M."/>
            <person name="Sun H."/>
            <person name="Tritt A."/>
            <person name="Yoshinaga Y."/>
            <person name="Zwiers L.-H."/>
            <person name="Turgeon B."/>
            <person name="Goodwin S."/>
            <person name="Spatafora J."/>
            <person name="Crous P."/>
            <person name="Grigoriev I."/>
        </authorList>
    </citation>
    <scope>NUCLEOTIDE SEQUENCE</scope>
    <source>
        <strain evidence="2">CBS 207.26</strain>
    </source>
</reference>
<accession>A0A6A6ENU0</accession>
<name>A0A6A6ENU0_9PEZI</name>